<sequence>MHNIQRNLLGRADALLLLGLALFMAYLLSGEMYWHYLHPRFRPVTATAALAMAGLGLFALFRPPRPSGGRTLAFALMLGLSLASLPATDPFGSRGGGRGVAEAETAEEVPENETGYLRLNTGELYDLAENNELSKHPGPGFAVRGFVRRDPELDRQGLFGLYRVALYCCFADATAVGIVVRPPDGALPEDGTWVRTAGRLNPTPDGASWPDIQVPGIFYASTLPGYVFAADTVVAVAAPREPFMFEWRAAPPYAY</sequence>
<accession>A0A7K3NIH6</accession>
<organism evidence="3 4">
    <name type="scientific">Desulfolutivibrio sulfodismutans</name>
    <dbReference type="NCBI Taxonomy" id="63561"/>
    <lineage>
        <taxon>Bacteria</taxon>
        <taxon>Pseudomonadati</taxon>
        <taxon>Thermodesulfobacteriota</taxon>
        <taxon>Desulfovibrionia</taxon>
        <taxon>Desulfovibrionales</taxon>
        <taxon>Desulfovibrionaceae</taxon>
        <taxon>Desulfolutivibrio</taxon>
    </lineage>
</organism>
<name>A0A7K3NIH6_9BACT</name>
<keyword evidence="4" id="KW-1185">Reference proteome</keyword>
<gene>
    <name evidence="3" type="ORF">G3N56_04435</name>
</gene>
<feature type="transmembrane region" description="Helical" evidence="1">
    <location>
        <begin position="41"/>
        <end position="60"/>
    </location>
</feature>
<keyword evidence="1" id="KW-0812">Transmembrane</keyword>
<dbReference type="EMBL" id="JAAGRQ010000012">
    <property type="protein sequence ID" value="NDY55992.1"/>
    <property type="molecule type" value="Genomic_DNA"/>
</dbReference>
<dbReference type="RefSeq" id="WP_163301045.1">
    <property type="nucleotide sequence ID" value="NZ_JAAGRQ010000012.1"/>
</dbReference>
<dbReference type="Pfam" id="PF21537">
    <property type="entry name" value="DUF1980_C"/>
    <property type="match status" value="1"/>
</dbReference>
<dbReference type="Proteomes" id="UP000469724">
    <property type="component" value="Unassembled WGS sequence"/>
</dbReference>
<dbReference type="InterPro" id="IPR048447">
    <property type="entry name" value="DUF1980_C"/>
</dbReference>
<evidence type="ECO:0000313" key="3">
    <source>
        <dbReference type="EMBL" id="NDY55992.1"/>
    </source>
</evidence>
<evidence type="ECO:0000259" key="2">
    <source>
        <dbReference type="Pfam" id="PF21537"/>
    </source>
</evidence>
<keyword evidence="1" id="KW-1133">Transmembrane helix</keyword>
<reference evidence="3 4" key="1">
    <citation type="submission" date="2020-02" db="EMBL/GenBank/DDBJ databases">
        <title>Comparative genomics of sulfur disproportionating microorganisms.</title>
        <authorList>
            <person name="Ward L.M."/>
            <person name="Bertran E."/>
            <person name="Johnston D.T."/>
        </authorList>
    </citation>
    <scope>NUCLEOTIDE SEQUENCE [LARGE SCALE GENOMIC DNA]</scope>
    <source>
        <strain evidence="3 4">DSM 3696</strain>
    </source>
</reference>
<dbReference type="AlphaFoldDB" id="A0A7K3NIH6"/>
<keyword evidence="1" id="KW-0472">Membrane</keyword>
<protein>
    <submittedName>
        <fullName evidence="3">DUF1980 domain-containing protein</fullName>
    </submittedName>
</protein>
<comment type="caution">
    <text evidence="3">The sequence shown here is derived from an EMBL/GenBank/DDBJ whole genome shotgun (WGS) entry which is preliminary data.</text>
</comment>
<evidence type="ECO:0000313" key="4">
    <source>
        <dbReference type="Proteomes" id="UP000469724"/>
    </source>
</evidence>
<evidence type="ECO:0000256" key="1">
    <source>
        <dbReference type="SAM" id="Phobius"/>
    </source>
</evidence>
<proteinExistence type="predicted"/>
<feature type="domain" description="DUF1980" evidence="2">
    <location>
        <begin position="132"/>
        <end position="202"/>
    </location>
</feature>
<feature type="transmembrane region" description="Helical" evidence="1">
    <location>
        <begin position="12"/>
        <end position="29"/>
    </location>
</feature>